<dbReference type="CDD" id="cd01949">
    <property type="entry name" value="GGDEF"/>
    <property type="match status" value="1"/>
</dbReference>
<dbReference type="EMBL" id="JAEDAK010000002">
    <property type="protein sequence ID" value="MBH9576234.1"/>
    <property type="molecule type" value="Genomic_DNA"/>
</dbReference>
<dbReference type="Gene3D" id="3.30.450.20">
    <property type="entry name" value="PAS domain"/>
    <property type="match status" value="2"/>
</dbReference>
<feature type="domain" description="PAC" evidence="2">
    <location>
        <begin position="214"/>
        <end position="265"/>
    </location>
</feature>
<dbReference type="PROSITE" id="PS50887">
    <property type="entry name" value="GGDEF"/>
    <property type="match status" value="1"/>
</dbReference>
<dbReference type="InterPro" id="IPR000160">
    <property type="entry name" value="GGDEF_dom"/>
</dbReference>
<evidence type="ECO:0000313" key="4">
    <source>
        <dbReference type="EMBL" id="MBH9576234.1"/>
    </source>
</evidence>
<dbReference type="InterPro" id="IPR035965">
    <property type="entry name" value="PAS-like_dom_sf"/>
</dbReference>
<reference evidence="4" key="1">
    <citation type="submission" date="2020-12" db="EMBL/GenBank/DDBJ databases">
        <title>The genome sequence of Inhella sp. 1Y17.</title>
        <authorList>
            <person name="Liu Y."/>
        </authorList>
    </citation>
    <scope>NUCLEOTIDE SEQUENCE</scope>
    <source>
        <strain evidence="4">1Y17</strain>
    </source>
</reference>
<protein>
    <submittedName>
        <fullName evidence="4">Diguanylate cyclase</fullName>
    </submittedName>
</protein>
<dbReference type="GO" id="GO:0003824">
    <property type="term" value="F:catalytic activity"/>
    <property type="evidence" value="ECO:0007669"/>
    <property type="project" value="UniProtKB-ARBA"/>
</dbReference>
<feature type="domain" description="PAC" evidence="2">
    <location>
        <begin position="88"/>
        <end position="140"/>
    </location>
</feature>
<dbReference type="AlphaFoldDB" id="A0A931IYR7"/>
<dbReference type="SMART" id="SM00091">
    <property type="entry name" value="PAS"/>
    <property type="match status" value="2"/>
</dbReference>
<evidence type="ECO:0000313" key="5">
    <source>
        <dbReference type="Proteomes" id="UP000613266"/>
    </source>
</evidence>
<gene>
    <name evidence="4" type="ORF">I7X39_04860</name>
</gene>
<sequence length="439" mass="49651">MSNDAALPTALLHELLALRNVLDETGAYIFCKDLQGRYTYVNQLVLDLFGRSREQVLGHEDSEFFDLERSSQLREHDQQVMRTGEPIEQEELNYVRETGEQRIYWTVKKPVRDPEGHIVGLCGISTDITERKRIEAQLAEQHQLLQTVLAHVDAHIYMKDDQRRFQYVNAKTAALFQRPAADIIGRRDIEVLKAETADALWDMDRQVFESGRPQSGEETIIDAEGRSSHYWTVKVPLKTEAGHRVLIGFSSDITELVRLREQLRQQSVTDSLTGLANRRHFVTTAETELSRTQRHQRRISLVLLDIDQFKAINDRHGHSVGDDALRALAEALRPLVRREDLLARVGGEEFAVLLPDTPLDAAALKAEQLRAAVQALRIPTPQGSQLQLSISLGVAQTGPSCDALTTLYATADRRLYRAKHLGRNQVCVEDASEPPAEFR</sequence>
<dbReference type="Pfam" id="PF08448">
    <property type="entry name" value="PAS_4"/>
    <property type="match status" value="2"/>
</dbReference>
<dbReference type="CDD" id="cd00130">
    <property type="entry name" value="PAS"/>
    <property type="match status" value="2"/>
</dbReference>
<dbReference type="InterPro" id="IPR000700">
    <property type="entry name" value="PAS-assoc_C"/>
</dbReference>
<dbReference type="Proteomes" id="UP000613266">
    <property type="component" value="Unassembled WGS sequence"/>
</dbReference>
<dbReference type="SUPFAM" id="SSF55073">
    <property type="entry name" value="Nucleotide cyclase"/>
    <property type="match status" value="1"/>
</dbReference>
<dbReference type="InterPro" id="IPR013656">
    <property type="entry name" value="PAS_4"/>
</dbReference>
<dbReference type="PANTHER" id="PTHR44757">
    <property type="entry name" value="DIGUANYLATE CYCLASE DGCP"/>
    <property type="match status" value="1"/>
</dbReference>
<dbReference type="InterPro" id="IPR000014">
    <property type="entry name" value="PAS"/>
</dbReference>
<evidence type="ECO:0000259" key="2">
    <source>
        <dbReference type="PROSITE" id="PS50113"/>
    </source>
</evidence>
<feature type="domain" description="PAS" evidence="1">
    <location>
        <begin position="141"/>
        <end position="211"/>
    </location>
</feature>
<dbReference type="SMART" id="SM00267">
    <property type="entry name" value="GGDEF"/>
    <property type="match status" value="1"/>
</dbReference>
<dbReference type="RefSeq" id="WP_198109836.1">
    <property type="nucleotide sequence ID" value="NZ_JAEDAK010000002.1"/>
</dbReference>
<dbReference type="NCBIfam" id="TIGR00254">
    <property type="entry name" value="GGDEF"/>
    <property type="match status" value="1"/>
</dbReference>
<comment type="caution">
    <text evidence="4">The sequence shown here is derived from an EMBL/GenBank/DDBJ whole genome shotgun (WGS) entry which is preliminary data.</text>
</comment>
<organism evidence="4 5">
    <name type="scientific">Inhella proteolytica</name>
    <dbReference type="NCBI Taxonomy" id="2795029"/>
    <lineage>
        <taxon>Bacteria</taxon>
        <taxon>Pseudomonadati</taxon>
        <taxon>Pseudomonadota</taxon>
        <taxon>Betaproteobacteria</taxon>
        <taxon>Burkholderiales</taxon>
        <taxon>Sphaerotilaceae</taxon>
        <taxon>Inhella</taxon>
    </lineage>
</organism>
<dbReference type="SUPFAM" id="SSF55785">
    <property type="entry name" value="PYP-like sensor domain (PAS domain)"/>
    <property type="match status" value="2"/>
</dbReference>
<dbReference type="PANTHER" id="PTHR44757:SF2">
    <property type="entry name" value="BIOFILM ARCHITECTURE MAINTENANCE PROTEIN MBAA"/>
    <property type="match status" value="1"/>
</dbReference>
<dbReference type="Pfam" id="PF00990">
    <property type="entry name" value="GGDEF"/>
    <property type="match status" value="1"/>
</dbReference>
<dbReference type="NCBIfam" id="TIGR00229">
    <property type="entry name" value="sensory_box"/>
    <property type="match status" value="2"/>
</dbReference>
<feature type="domain" description="GGDEF" evidence="3">
    <location>
        <begin position="297"/>
        <end position="431"/>
    </location>
</feature>
<keyword evidence="5" id="KW-1185">Reference proteome</keyword>
<dbReference type="Gene3D" id="3.30.70.270">
    <property type="match status" value="1"/>
</dbReference>
<accession>A0A931IYR7</accession>
<dbReference type="PROSITE" id="PS50112">
    <property type="entry name" value="PAS"/>
    <property type="match status" value="2"/>
</dbReference>
<evidence type="ECO:0000259" key="3">
    <source>
        <dbReference type="PROSITE" id="PS50887"/>
    </source>
</evidence>
<dbReference type="InterPro" id="IPR052155">
    <property type="entry name" value="Biofilm_reg_signaling"/>
</dbReference>
<evidence type="ECO:0000259" key="1">
    <source>
        <dbReference type="PROSITE" id="PS50112"/>
    </source>
</evidence>
<dbReference type="InterPro" id="IPR029787">
    <property type="entry name" value="Nucleotide_cyclase"/>
</dbReference>
<proteinExistence type="predicted"/>
<dbReference type="PROSITE" id="PS50113">
    <property type="entry name" value="PAC"/>
    <property type="match status" value="2"/>
</dbReference>
<name>A0A931IYR7_9BURK</name>
<dbReference type="InterPro" id="IPR043128">
    <property type="entry name" value="Rev_trsase/Diguanyl_cyclase"/>
</dbReference>
<feature type="domain" description="PAS" evidence="1">
    <location>
        <begin position="14"/>
        <end position="84"/>
    </location>
</feature>
<dbReference type="FunFam" id="3.30.70.270:FF:000001">
    <property type="entry name" value="Diguanylate cyclase domain protein"/>
    <property type="match status" value="1"/>
</dbReference>